<feature type="compositionally biased region" description="Acidic residues" evidence="11">
    <location>
        <begin position="355"/>
        <end position="369"/>
    </location>
</feature>
<feature type="compositionally biased region" description="Basic and acidic residues" evidence="11">
    <location>
        <begin position="337"/>
        <end position="354"/>
    </location>
</feature>
<dbReference type="FunFam" id="2.70.130.10:FF:000002">
    <property type="entry name" value="protein OS-9 isoform X1"/>
    <property type="match status" value="1"/>
</dbReference>
<reference evidence="14" key="1">
    <citation type="submission" date="2025-08" db="UniProtKB">
        <authorList>
            <consortium name="Ensembl"/>
        </authorList>
    </citation>
    <scope>IDENTIFICATION</scope>
</reference>
<dbReference type="InterPro" id="IPR009011">
    <property type="entry name" value="Man6P_isomerase_rcpt-bd_dom_sf"/>
</dbReference>
<organism evidence="14 15">
    <name type="scientific">Sus scrofa</name>
    <name type="common">Pig</name>
    <dbReference type="NCBI Taxonomy" id="9823"/>
    <lineage>
        <taxon>Eukaryota</taxon>
        <taxon>Metazoa</taxon>
        <taxon>Chordata</taxon>
        <taxon>Craniata</taxon>
        <taxon>Vertebrata</taxon>
        <taxon>Euteleostomi</taxon>
        <taxon>Mammalia</taxon>
        <taxon>Eutheria</taxon>
        <taxon>Laurasiatheria</taxon>
        <taxon>Artiodactyla</taxon>
        <taxon>Suina</taxon>
        <taxon>Suidae</taxon>
        <taxon>Sus</taxon>
    </lineage>
</organism>
<feature type="compositionally biased region" description="Basic and acidic residues" evidence="11">
    <location>
        <begin position="370"/>
        <end position="390"/>
    </location>
</feature>
<keyword evidence="6" id="KW-1015">Disulfide bond</keyword>
<evidence type="ECO:0000256" key="6">
    <source>
        <dbReference type="ARBA" id="ARBA00023157"/>
    </source>
</evidence>
<comment type="subunit">
    <text evidence="9">Component of the HRD1 complex, which comprises at least SYNV1/HRD1, DERL1/2, FAM8A1, HERPUD1/HERP, OS9, SEL1L and UBE2J1. FAM8A1 is stabilized by interaction with SYNV1, which prevents its proteasomal degradation. OS9 and UBE2J1 recruitment to the complex may be mediated by SEL1L. Through this complex, may interact with ERLEC1 and HSPA5. Interacts (via C-terminus) with CPNE6 (via second C2 domain); this interaction occurs in a calcium-dependent manner in vitro. Interacts with CREB3.</text>
</comment>
<feature type="compositionally biased region" description="Basic and acidic residues" evidence="11">
    <location>
        <begin position="243"/>
        <end position="260"/>
    </location>
</feature>
<evidence type="ECO:0000256" key="4">
    <source>
        <dbReference type="ARBA" id="ARBA00022734"/>
    </source>
</evidence>
<dbReference type="PROSITE" id="PS51914">
    <property type="entry name" value="MRH"/>
    <property type="match status" value="1"/>
</dbReference>
<evidence type="ECO:0000256" key="8">
    <source>
        <dbReference type="ARBA" id="ARBA00053710"/>
    </source>
</evidence>
<feature type="region of interest" description="Disordered" evidence="11">
    <location>
        <begin position="204"/>
        <end position="298"/>
    </location>
</feature>
<dbReference type="GO" id="GO:0005788">
    <property type="term" value="C:endoplasmic reticulum lumen"/>
    <property type="evidence" value="ECO:0007669"/>
    <property type="project" value="UniProtKB-SubCell"/>
</dbReference>
<dbReference type="InterPro" id="IPR044865">
    <property type="entry name" value="MRH_dom"/>
</dbReference>
<dbReference type="AlphaFoldDB" id="A0A8D1SDZ2"/>
<evidence type="ECO:0000256" key="12">
    <source>
        <dbReference type="SAM" id="SignalP"/>
    </source>
</evidence>
<dbReference type="InterPro" id="IPR012913">
    <property type="entry name" value="OS9-like_dom"/>
</dbReference>
<dbReference type="GO" id="GO:0008104">
    <property type="term" value="P:intracellular protein localization"/>
    <property type="evidence" value="ECO:0007669"/>
    <property type="project" value="UniProtKB-ARBA"/>
</dbReference>
<dbReference type="Ensembl" id="ENSSSCT00060005357.1">
    <property type="protein sequence ID" value="ENSSSCP00060001798.1"/>
    <property type="gene ID" value="ENSSSCG00060004303.1"/>
</dbReference>
<keyword evidence="7" id="KW-0325">Glycoprotein</keyword>
<dbReference type="InterPro" id="IPR045149">
    <property type="entry name" value="OS-9-like"/>
</dbReference>
<feature type="compositionally biased region" description="Basic and acidic residues" evidence="11">
    <location>
        <begin position="311"/>
        <end position="324"/>
    </location>
</feature>
<gene>
    <name evidence="14" type="primary">OS9</name>
</gene>
<dbReference type="GO" id="GO:0036503">
    <property type="term" value="P:ERAD pathway"/>
    <property type="evidence" value="ECO:0007669"/>
    <property type="project" value="UniProtKB-UniRule"/>
</dbReference>
<keyword evidence="3 12" id="KW-0732">Signal</keyword>
<comment type="subcellular location">
    <subcellularLocation>
        <location evidence="1 10">Endoplasmic reticulum lumen</location>
    </subcellularLocation>
</comment>
<keyword evidence="5 10" id="KW-0256">Endoplasmic reticulum</keyword>
<evidence type="ECO:0000256" key="10">
    <source>
        <dbReference type="RuleBase" id="RU369099"/>
    </source>
</evidence>
<evidence type="ECO:0000256" key="7">
    <source>
        <dbReference type="ARBA" id="ARBA00023180"/>
    </source>
</evidence>
<protein>
    <recommendedName>
        <fullName evidence="10">Endoplasmic reticulum lectin</fullName>
    </recommendedName>
    <alternativeName>
        <fullName evidence="10">Protein OS-9</fullName>
    </alternativeName>
</protein>
<feature type="region of interest" description="Disordered" evidence="11">
    <location>
        <begin position="445"/>
        <end position="479"/>
    </location>
</feature>
<feature type="chain" id="PRO_5034745892" description="Endoplasmic reticulum lectin" evidence="12">
    <location>
        <begin position="31"/>
        <end position="606"/>
    </location>
</feature>
<feature type="signal peptide" evidence="12">
    <location>
        <begin position="1"/>
        <end position="30"/>
    </location>
</feature>
<dbReference type="SUPFAM" id="SSF50911">
    <property type="entry name" value="Mannose 6-phosphate receptor domain"/>
    <property type="match status" value="1"/>
</dbReference>
<dbReference type="GO" id="GO:0030968">
    <property type="term" value="P:endoplasmic reticulum unfolded protein response"/>
    <property type="evidence" value="ECO:0007669"/>
    <property type="project" value="UniProtKB-UniRule"/>
</dbReference>
<comment type="similarity">
    <text evidence="2 10">Belongs to the OS-9 family.</text>
</comment>
<dbReference type="GO" id="GO:0030246">
    <property type="term" value="F:carbohydrate binding"/>
    <property type="evidence" value="ECO:0007669"/>
    <property type="project" value="UniProtKB-UniRule"/>
</dbReference>
<dbReference type="Proteomes" id="UP000694723">
    <property type="component" value="Unplaced"/>
</dbReference>
<evidence type="ECO:0000313" key="14">
    <source>
        <dbReference type="Ensembl" id="ENSSSCP00060001798.1"/>
    </source>
</evidence>
<evidence type="ECO:0000259" key="13">
    <source>
        <dbReference type="PROSITE" id="PS51914"/>
    </source>
</evidence>
<dbReference type="PANTHER" id="PTHR15414">
    <property type="entry name" value="OS-9-RELATED"/>
    <property type="match status" value="1"/>
</dbReference>
<feature type="domain" description="MRH" evidence="13">
    <location>
        <begin position="34"/>
        <end position="171"/>
    </location>
</feature>
<accession>A0A8D1SDZ2</accession>
<evidence type="ECO:0000256" key="3">
    <source>
        <dbReference type="ARBA" id="ARBA00022729"/>
    </source>
</evidence>
<comment type="function">
    <text evidence="10">Lectin involved in the quality control of the secretory pathway. As a member of the endoplasmic reticulum-associated degradation lumenal (ERAD-L) surveillance system, targets misfolded endoplasmic reticulum lumenal glycoproteins for degradation.</text>
</comment>
<dbReference type="Gene3D" id="2.70.130.10">
    <property type="entry name" value="Mannose-6-phosphate receptor binding domain"/>
    <property type="match status" value="1"/>
</dbReference>
<dbReference type="Pfam" id="PF07915">
    <property type="entry name" value="PRKCSH"/>
    <property type="match status" value="1"/>
</dbReference>
<sequence>MAAETLLSSLLGLLLLGLLLPANLTGGVGSLNLEELSEMRYGIEILPLPVMGGQTKDWWTYEFCYGRHIQQYHMEDSEIKGEVLYLGYYQSAFDWDDETAKASKQHRLKRYHSQTYGNGSKCDLNGRPREAEVRFLCDEGAGISGDYIDRVDEPLSCSYVLTIRTSRLCPHPLLRPPPSTAPQAILCHPALQPEEYMAYIQRQADSEQNGDTARDGLQDLDPPTWSETKPGMGPTKKTGASPAKEDSKESDFWKMLHEPEEQAPEGEEAQAEEQEPNLEAADPVPGSPDDFQNNVQVKVIRSPADLIQLIEELKGGTRKGKPDAGQEQPADGATEAPPREPEVKEKSDPEHQNEVEEEEDDEDEDDEDERQLLGEFEKELEGILLPSDRDRLRAEVKAGMERELENIIQETEKELDPDGLKESERDRAILALTSTLDKLIKRLEEKQNPELLKKHRKRRVIPQKPPPSPQPSEEDPEHRVQVRIIKLRHGGPNRDLTVLQMKPENPQLKQIEGLVKELLEREGLTAEGKIEIKIVQPGTEGTEEDARWLTDEDTKHLKEIFFNILVQGAEEVQKERQRQKKLESNYRRVWGSRDGEGTGDLDEFDF</sequence>
<proteinExistence type="inferred from homology"/>
<evidence type="ECO:0000256" key="9">
    <source>
        <dbReference type="ARBA" id="ARBA00066177"/>
    </source>
</evidence>
<evidence type="ECO:0000313" key="15">
    <source>
        <dbReference type="Proteomes" id="UP000694723"/>
    </source>
</evidence>
<evidence type="ECO:0000256" key="5">
    <source>
        <dbReference type="ARBA" id="ARBA00022824"/>
    </source>
</evidence>
<keyword evidence="4 10" id="KW-0430">Lectin</keyword>
<evidence type="ECO:0000256" key="1">
    <source>
        <dbReference type="ARBA" id="ARBA00004319"/>
    </source>
</evidence>
<feature type="region of interest" description="Disordered" evidence="11">
    <location>
        <begin position="311"/>
        <end position="390"/>
    </location>
</feature>
<feature type="compositionally biased region" description="Acidic residues" evidence="11">
    <location>
        <begin position="261"/>
        <end position="276"/>
    </location>
</feature>
<evidence type="ECO:0000256" key="2">
    <source>
        <dbReference type="ARBA" id="ARBA00009918"/>
    </source>
</evidence>
<evidence type="ECO:0000256" key="11">
    <source>
        <dbReference type="SAM" id="MobiDB-lite"/>
    </source>
</evidence>
<dbReference type="PANTHER" id="PTHR15414:SF5">
    <property type="entry name" value="PROTEIN OS-9"/>
    <property type="match status" value="1"/>
</dbReference>
<comment type="function">
    <text evidence="8">Lectin component of the HRD1 complex, which functions in endoplasmic reticulum (ER) quality control and ER-associated degradation (ERAD). Specifically recognizes and binds improperly folded glycoproteins as well as hyperglycosylated proteins, retain them in the ER, and transfers them to the ubiquitination machinery and promote their degradation. Possible targets include TRPV4 as well as hyperglycosylated HSP90B1.</text>
</comment>
<name>A0A8D1SDZ2_PIG</name>